<sequence length="204" mass="24507">FFIIPLKRNSKLIDYSTGTERHFMFEDRPVFYSRYERDGRTLYTFRNDFLRAEEEKDYLRRHEKGSKPTFRKIRERMGTISVTTNLKASGEIVYGMLKSRADIEQSYDTFKNTIHGDRTYVRDDFQMQGWTFINFLALILHYRIYNLLRKHDLLKRHSPEDVIRHLERVSMLKIGEEWKMSEIPKKTKGHNRGSRDPIMQKSGS</sequence>
<dbReference type="EMBL" id="AUZZ01001075">
    <property type="protein sequence ID" value="EQD65763.1"/>
    <property type="molecule type" value="Genomic_DNA"/>
</dbReference>
<gene>
    <name evidence="3" type="ORF">B2A_01461</name>
</gene>
<reference evidence="3" key="2">
    <citation type="journal article" date="2014" name="ISME J.">
        <title>Microbial stratification in low pH oxic and suboxic macroscopic growths along an acid mine drainage.</title>
        <authorList>
            <person name="Mendez-Garcia C."/>
            <person name="Mesa V."/>
            <person name="Sprenger R.R."/>
            <person name="Richter M."/>
            <person name="Diez M.S."/>
            <person name="Solano J."/>
            <person name="Bargiela R."/>
            <person name="Golyshina O.V."/>
            <person name="Manteca A."/>
            <person name="Ramos J.L."/>
            <person name="Gallego J.R."/>
            <person name="Llorente I."/>
            <person name="Martins Dos Santos V.A."/>
            <person name="Jensen O.N."/>
            <person name="Pelaez A.I."/>
            <person name="Sanchez J."/>
            <person name="Ferrer M."/>
        </authorList>
    </citation>
    <scope>NUCLEOTIDE SEQUENCE</scope>
</reference>
<dbReference type="GO" id="GO:0003677">
    <property type="term" value="F:DNA binding"/>
    <property type="evidence" value="ECO:0007669"/>
    <property type="project" value="InterPro"/>
</dbReference>
<comment type="caution">
    <text evidence="3">The sequence shown here is derived from an EMBL/GenBank/DDBJ whole genome shotgun (WGS) entry which is preliminary data.</text>
</comment>
<dbReference type="Pfam" id="PF01609">
    <property type="entry name" value="DDE_Tnp_1"/>
    <property type="match status" value="1"/>
</dbReference>
<feature type="region of interest" description="Disordered" evidence="1">
    <location>
        <begin position="183"/>
        <end position="204"/>
    </location>
</feature>
<reference evidence="3" key="1">
    <citation type="submission" date="2013-08" db="EMBL/GenBank/DDBJ databases">
        <authorList>
            <person name="Mendez C."/>
            <person name="Richter M."/>
            <person name="Ferrer M."/>
            <person name="Sanchez J."/>
        </authorList>
    </citation>
    <scope>NUCLEOTIDE SEQUENCE</scope>
</reference>
<evidence type="ECO:0000259" key="2">
    <source>
        <dbReference type="Pfam" id="PF01609"/>
    </source>
</evidence>
<evidence type="ECO:0000256" key="1">
    <source>
        <dbReference type="SAM" id="MobiDB-lite"/>
    </source>
</evidence>
<feature type="domain" description="Transposase IS4-like" evidence="2">
    <location>
        <begin position="2"/>
        <end position="140"/>
    </location>
</feature>
<organism evidence="3">
    <name type="scientific">mine drainage metagenome</name>
    <dbReference type="NCBI Taxonomy" id="410659"/>
    <lineage>
        <taxon>unclassified sequences</taxon>
        <taxon>metagenomes</taxon>
        <taxon>ecological metagenomes</taxon>
    </lineage>
</organism>
<dbReference type="GO" id="GO:0004803">
    <property type="term" value="F:transposase activity"/>
    <property type="evidence" value="ECO:0007669"/>
    <property type="project" value="InterPro"/>
</dbReference>
<name>T1BBA7_9ZZZZ</name>
<dbReference type="AlphaFoldDB" id="T1BBA7"/>
<dbReference type="InterPro" id="IPR002559">
    <property type="entry name" value="Transposase_11"/>
</dbReference>
<feature type="non-terminal residue" evidence="3">
    <location>
        <position position="1"/>
    </location>
</feature>
<evidence type="ECO:0000313" key="3">
    <source>
        <dbReference type="EMBL" id="EQD65763.1"/>
    </source>
</evidence>
<accession>T1BBA7</accession>
<proteinExistence type="predicted"/>
<dbReference type="GO" id="GO:0006313">
    <property type="term" value="P:DNA transposition"/>
    <property type="evidence" value="ECO:0007669"/>
    <property type="project" value="InterPro"/>
</dbReference>
<protein>
    <submittedName>
        <fullName evidence="3">Transposase</fullName>
    </submittedName>
</protein>